<evidence type="ECO:0000259" key="5">
    <source>
        <dbReference type="PROSITE" id="PS51011"/>
    </source>
</evidence>
<dbReference type="Pfam" id="PF01388">
    <property type="entry name" value="ARID"/>
    <property type="match status" value="1"/>
</dbReference>
<keyword evidence="7" id="KW-1185">Reference proteome</keyword>
<dbReference type="SUPFAM" id="SSF46774">
    <property type="entry name" value="ARID-like"/>
    <property type="match status" value="1"/>
</dbReference>
<reference evidence="6 7" key="2">
    <citation type="submission" date="2018-11" db="EMBL/GenBank/DDBJ databases">
        <authorList>
            <consortium name="Pathogen Informatics"/>
        </authorList>
    </citation>
    <scope>NUCLEOTIDE SEQUENCE [LARGE SCALE GENOMIC DNA]</scope>
</reference>
<evidence type="ECO:0000256" key="2">
    <source>
        <dbReference type="ARBA" id="ARBA00023125"/>
    </source>
</evidence>
<dbReference type="PANTHER" id="PTHR15348">
    <property type="entry name" value="AT-RICH INTERACTIVE DOMAIN-CONTAINING PROTEIN ARID DOMAIN- CONTAINING PROTEIN DEAD RINGER PROTEIN B-CELL REGULATOR OF IGH TRANSCRIPTION BRIGHT"/>
    <property type="match status" value="1"/>
</dbReference>
<keyword evidence="1" id="KW-0805">Transcription regulation</keyword>
<evidence type="ECO:0000256" key="4">
    <source>
        <dbReference type="ARBA" id="ARBA00023242"/>
    </source>
</evidence>
<protein>
    <submittedName>
        <fullName evidence="8">ARID domain-containing protein</fullName>
    </submittedName>
</protein>
<dbReference type="STRING" id="387005.A0A183HNQ0"/>
<dbReference type="Gene3D" id="1.10.150.60">
    <property type="entry name" value="ARID DNA-binding domain"/>
    <property type="match status" value="1"/>
</dbReference>
<dbReference type="Proteomes" id="UP000267606">
    <property type="component" value="Unassembled WGS sequence"/>
</dbReference>
<feature type="domain" description="ARID" evidence="5">
    <location>
        <begin position="1"/>
        <end position="69"/>
    </location>
</feature>
<dbReference type="GO" id="GO:0006357">
    <property type="term" value="P:regulation of transcription by RNA polymerase II"/>
    <property type="evidence" value="ECO:0007669"/>
    <property type="project" value="InterPro"/>
</dbReference>
<dbReference type="InterPro" id="IPR045147">
    <property type="entry name" value="ARI3A/B/C"/>
</dbReference>
<sequence>MYRISNNRKPVTRIPIMAKQVLDLYELYRLVVQHGGLVEIINKKLWREITRGLNLPSSITSAAFTLRTQ</sequence>
<evidence type="ECO:0000313" key="7">
    <source>
        <dbReference type="Proteomes" id="UP000267606"/>
    </source>
</evidence>
<evidence type="ECO:0000313" key="8">
    <source>
        <dbReference type="WBParaSite" id="OFLC_0000911101-mRNA-1"/>
    </source>
</evidence>
<dbReference type="WBParaSite" id="OFLC_0000911101-mRNA-1">
    <property type="protein sequence ID" value="OFLC_0000911101-mRNA-1"/>
    <property type="gene ID" value="OFLC_0000911101"/>
</dbReference>
<reference evidence="8" key="1">
    <citation type="submission" date="2016-06" db="UniProtKB">
        <authorList>
            <consortium name="WormBaseParasite"/>
        </authorList>
    </citation>
    <scope>IDENTIFICATION</scope>
</reference>
<name>A0A183HNQ0_9BILA</name>
<gene>
    <name evidence="6" type="ORF">OFLC_LOCUS9108</name>
</gene>
<accession>A0A183HNQ0</accession>
<evidence type="ECO:0000256" key="3">
    <source>
        <dbReference type="ARBA" id="ARBA00023163"/>
    </source>
</evidence>
<dbReference type="GO" id="GO:0003677">
    <property type="term" value="F:DNA binding"/>
    <property type="evidence" value="ECO:0007669"/>
    <property type="project" value="UniProtKB-KW"/>
</dbReference>
<dbReference type="PANTHER" id="PTHR15348:SF0">
    <property type="entry name" value="PROTEIN DEAD RINGER"/>
    <property type="match status" value="1"/>
</dbReference>
<dbReference type="InterPro" id="IPR036431">
    <property type="entry name" value="ARID_dom_sf"/>
</dbReference>
<dbReference type="EMBL" id="UZAJ01010836">
    <property type="protein sequence ID" value="VDO58739.1"/>
    <property type="molecule type" value="Genomic_DNA"/>
</dbReference>
<proteinExistence type="predicted"/>
<dbReference type="SMART" id="SM01014">
    <property type="entry name" value="ARID"/>
    <property type="match status" value="1"/>
</dbReference>
<dbReference type="PROSITE" id="PS51011">
    <property type="entry name" value="ARID"/>
    <property type="match status" value="1"/>
</dbReference>
<keyword evidence="3" id="KW-0804">Transcription</keyword>
<evidence type="ECO:0000313" key="6">
    <source>
        <dbReference type="EMBL" id="VDO58739.1"/>
    </source>
</evidence>
<dbReference type="InterPro" id="IPR001606">
    <property type="entry name" value="ARID_dom"/>
</dbReference>
<keyword evidence="2" id="KW-0238">DNA-binding</keyword>
<keyword evidence="4" id="KW-0539">Nucleus</keyword>
<dbReference type="SMART" id="SM00501">
    <property type="entry name" value="BRIGHT"/>
    <property type="match status" value="1"/>
</dbReference>
<evidence type="ECO:0000256" key="1">
    <source>
        <dbReference type="ARBA" id="ARBA00023015"/>
    </source>
</evidence>
<organism evidence="8">
    <name type="scientific">Onchocerca flexuosa</name>
    <dbReference type="NCBI Taxonomy" id="387005"/>
    <lineage>
        <taxon>Eukaryota</taxon>
        <taxon>Metazoa</taxon>
        <taxon>Ecdysozoa</taxon>
        <taxon>Nematoda</taxon>
        <taxon>Chromadorea</taxon>
        <taxon>Rhabditida</taxon>
        <taxon>Spirurina</taxon>
        <taxon>Spiruromorpha</taxon>
        <taxon>Filarioidea</taxon>
        <taxon>Onchocercidae</taxon>
        <taxon>Onchocerca</taxon>
    </lineage>
</organism>
<dbReference type="GO" id="GO:0005634">
    <property type="term" value="C:nucleus"/>
    <property type="evidence" value="ECO:0007669"/>
    <property type="project" value="TreeGrafter"/>
</dbReference>
<dbReference type="AlphaFoldDB" id="A0A183HNQ0"/>